<dbReference type="Proteomes" id="UP000009374">
    <property type="component" value="Unassembled WGS sequence"/>
</dbReference>
<organism evidence="2 3">
    <name type="scientific">Leptospirillum ferrodiazotrophum</name>
    <dbReference type="NCBI Taxonomy" id="412449"/>
    <lineage>
        <taxon>Bacteria</taxon>
        <taxon>Pseudomonadati</taxon>
        <taxon>Nitrospirota</taxon>
        <taxon>Nitrospiria</taxon>
        <taxon>Nitrospirales</taxon>
        <taxon>Nitrospiraceae</taxon>
        <taxon>Leptospirillum</taxon>
    </lineage>
</organism>
<feature type="region of interest" description="Disordered" evidence="1">
    <location>
        <begin position="65"/>
        <end position="85"/>
    </location>
</feature>
<evidence type="ECO:0000256" key="1">
    <source>
        <dbReference type="SAM" id="MobiDB-lite"/>
    </source>
</evidence>
<dbReference type="AlphaFoldDB" id="C6HY41"/>
<name>C6HY41_9BACT</name>
<evidence type="ECO:0000313" key="3">
    <source>
        <dbReference type="Proteomes" id="UP000009374"/>
    </source>
</evidence>
<accession>C6HY41</accession>
<evidence type="ECO:0000313" key="2">
    <source>
        <dbReference type="EMBL" id="EES52486.1"/>
    </source>
</evidence>
<reference evidence="2 3" key="1">
    <citation type="journal article" date="2009" name="Appl. Environ. Microbiol.">
        <title>Community genomic and proteomic analyses of chemoautotrophic iron-oxidizing "Leptospirillum rubarum" (Group II) and "Leptospirillum ferrodiazotrophum" (Group III) bacteria in acid mine drainage biofilms.</title>
        <authorList>
            <person name="Goltsman D.S."/>
            <person name="Denef V.J."/>
            <person name="Singer S.W."/>
            <person name="VerBerkmoes N.C."/>
            <person name="Lefsrud M."/>
            <person name="Mueller R.S."/>
            <person name="Dick G.J."/>
            <person name="Sun C.L."/>
            <person name="Wheeler K.E."/>
            <person name="Zemla A."/>
            <person name="Baker B.J."/>
            <person name="Hauser L."/>
            <person name="Land M."/>
            <person name="Shah M.B."/>
            <person name="Thelen M.P."/>
            <person name="Hettich R.L."/>
            <person name="Banfield J.F."/>
        </authorList>
    </citation>
    <scope>NUCLEOTIDE SEQUENCE [LARGE SCALE GENOMIC DNA]</scope>
</reference>
<keyword evidence="3" id="KW-1185">Reference proteome</keyword>
<dbReference type="EMBL" id="GG693877">
    <property type="protein sequence ID" value="EES52486.1"/>
    <property type="molecule type" value="Genomic_DNA"/>
</dbReference>
<protein>
    <submittedName>
        <fullName evidence="2">Uncharacterized protein</fullName>
    </submittedName>
</protein>
<gene>
    <name evidence="2" type="ORF">UBAL3_94170090</name>
</gene>
<proteinExistence type="predicted"/>
<sequence>MANVGKAIRKGPLSARRFYDLPMTQSALANTLDNRLIQEYPHSPVIVLPCSSLPGELLGQDQAVRESGPEARKISGGFQRGGDSRMRDRLTERVEMAASISKVEWSVTTF</sequence>